<evidence type="ECO:0000259" key="8">
    <source>
        <dbReference type="SMART" id="SM00968"/>
    </source>
</evidence>
<feature type="binding site" evidence="7">
    <location>
        <begin position="32"/>
        <end position="39"/>
    </location>
    <ligand>
        <name>ATP</name>
        <dbReference type="ChEBI" id="CHEBI:30616"/>
    </ligand>
</feature>
<dbReference type="InterPro" id="IPR027417">
    <property type="entry name" value="P-loop_NTPase"/>
</dbReference>
<dbReference type="GO" id="GO:0006260">
    <property type="term" value="P:DNA replication"/>
    <property type="evidence" value="ECO:0007669"/>
    <property type="project" value="UniProtKB-UniRule"/>
</dbReference>
<proteinExistence type="inferred from homology"/>
<dbReference type="GO" id="GO:0003677">
    <property type="term" value="F:DNA binding"/>
    <property type="evidence" value="ECO:0007669"/>
    <property type="project" value="UniProtKB-UniRule"/>
</dbReference>
<dbReference type="FunFam" id="3.40.50.300:FF:000984">
    <property type="entry name" value="Chromosome partition protein Smc"/>
    <property type="match status" value="1"/>
</dbReference>
<dbReference type="AlphaFoldDB" id="A0A285HJP5"/>
<protein>
    <recommendedName>
        <fullName evidence="7">Chromosome partition protein Smc</fullName>
    </recommendedName>
</protein>
<keyword evidence="2 7" id="KW-0963">Cytoplasm</keyword>
<sequence length="1190" mass="136071">MFLKSITIKGFKSFADRVKVDFEPAITGIIGPNGSGKSNISDAIRWVLGEQSAKTLRGGKMEDVIFAGSGKRRALGLAEVTLTLDNRDGALPIDYKEVIIGRRVTRSGESDYLINNNTCRLKDIKELFMDTGIGKDAYSIIGQGKVEAILSENSVDRRELFEEAAGISKHKSRKEEAEKKLDSTEQKLQRIKDIIHEIERQVEPLEKESKKAKKYQEYRSELKELEVNLLANIYLELEEKLDQDITSKQRLSYQLTEAKSAVSEYDLRIGKEKERLEELTADSDQQKENIFEAKSSVERIENKLTLAKQQQDNILEQKGRLESEINRLKERINLNKEEIAKKDKKEIELLEKIKEKSLLLDQKNKELDTLSRELDEKFAVKKGFQDNQLKQITKINRQQHQLETASRDIRRYQEDITALVEQRESLTKEVDKALEEMRNKESRLEEIKKNISDYRNEYNREKTNNSQLQDSLTSLRDEYEEIKDSLNAKSSRLKVLEGMEENYEGYYRGVKNLFKHIEDSEQIKGVCGVIAELINTPQEYETAIEVSLGSTLQNVVVENDQVAKQAIRYLKTSKGGRATFLPLNLISSRSLNQSELSALKIEGAIGVAKDLISYDSKYQNIIENLLGRVIIAKDIDAAVKVSKAADKRVKVVTLDGDVVNPGGAMTGGSRNQNNNLLGRSREIGVLSNQVEDLTLKLKKREESGLKVKESLVESENKLTKVEEQVHQLELKEANYLKDYQQANREVERLRGELAAKDSRIKELRQEIISLESESKELSQALSRLNNDDSSIKERVIELEEKIKKLEATKALYTDEITELKVSIAALRQEKGSLAEELESKEKAIAYAKDEITNKEEEIKRLMDKDKQLNFRKQELDKEKEEMSKEVVRLKNLLDEFRIEISEIKAKINSYQQESKDIRARYEKLQKEYNKIEIDVAQLQVKLENIQTKLQEEYELSIEAASVDIKKITNQNQVEKEIKGLKSSMKRLEPVNLGAIEEYETLSQRFNFLQEQHQDLVESKESLEEVIKEIEDEMEEKFLETFNQVKVEFEKIFTDLFEGGQAQLALEDEDDLLETGIEINAQPPGKKLQKLSLMSGGEKALTATALIFSLLKVNPSPFYVLDELDAPLDDANVNRFANYLNQLSEIAQFIVITHRKGTMAAANALYGVTMQESGVSQLLSLKVDEVGDYEE</sequence>
<dbReference type="OrthoDB" id="9808768at2"/>
<dbReference type="InterPro" id="IPR036277">
    <property type="entry name" value="SMC_hinge_sf"/>
</dbReference>
<dbReference type="InterPro" id="IPR011890">
    <property type="entry name" value="SMC_prok"/>
</dbReference>
<comment type="domain">
    <text evidence="7">Contains large globular domains required for ATP hydrolysis at each terminus and a third globular domain forming a flexible hinge near the middle of the molecule. These domains are separated by coiled-coil structures.</text>
</comment>
<dbReference type="InterPro" id="IPR010935">
    <property type="entry name" value="SMC_hinge"/>
</dbReference>
<evidence type="ECO:0000256" key="5">
    <source>
        <dbReference type="ARBA" id="ARBA00023054"/>
    </source>
</evidence>
<dbReference type="SUPFAM" id="SSF75553">
    <property type="entry name" value="Smc hinge domain"/>
    <property type="match status" value="1"/>
</dbReference>
<accession>A0A285HJP5</accession>
<keyword evidence="6 7" id="KW-0238">DNA-binding</keyword>
<evidence type="ECO:0000256" key="1">
    <source>
        <dbReference type="ARBA" id="ARBA00004496"/>
    </source>
</evidence>
<keyword evidence="10" id="KW-1185">Reference proteome</keyword>
<dbReference type="GO" id="GO:0005524">
    <property type="term" value="F:ATP binding"/>
    <property type="evidence" value="ECO:0007669"/>
    <property type="project" value="UniProtKB-UniRule"/>
</dbReference>
<dbReference type="Proteomes" id="UP000219573">
    <property type="component" value="Unassembled WGS sequence"/>
</dbReference>
<feature type="coiled-coil region" evidence="7">
    <location>
        <begin position="711"/>
        <end position="955"/>
    </location>
</feature>
<dbReference type="Pfam" id="PF02463">
    <property type="entry name" value="SMC_N"/>
    <property type="match status" value="1"/>
</dbReference>
<dbReference type="PANTHER" id="PTHR43977">
    <property type="entry name" value="STRUCTURAL MAINTENANCE OF CHROMOSOMES PROTEIN 3"/>
    <property type="match status" value="1"/>
</dbReference>
<dbReference type="FunFam" id="3.40.50.300:FF:000901">
    <property type="entry name" value="Chromosome partition protein Smc"/>
    <property type="match status" value="1"/>
</dbReference>
<evidence type="ECO:0000256" key="7">
    <source>
        <dbReference type="HAMAP-Rule" id="MF_01894"/>
    </source>
</evidence>
<evidence type="ECO:0000256" key="6">
    <source>
        <dbReference type="ARBA" id="ARBA00023125"/>
    </source>
</evidence>
<feature type="coiled-coil region" evidence="7">
    <location>
        <begin position="262"/>
        <end position="492"/>
    </location>
</feature>
<keyword evidence="3 7" id="KW-0547">Nucleotide-binding</keyword>
<comment type="function">
    <text evidence="7">Required for chromosome condensation and partitioning.</text>
</comment>
<evidence type="ECO:0000256" key="4">
    <source>
        <dbReference type="ARBA" id="ARBA00022840"/>
    </source>
</evidence>
<dbReference type="EMBL" id="OBDZ01000020">
    <property type="protein sequence ID" value="SNY35959.1"/>
    <property type="molecule type" value="Genomic_DNA"/>
</dbReference>
<dbReference type="CDD" id="cd03278">
    <property type="entry name" value="ABC_SMC_barmotin"/>
    <property type="match status" value="2"/>
</dbReference>
<reference evidence="10" key="1">
    <citation type="submission" date="2017-09" db="EMBL/GenBank/DDBJ databases">
        <authorList>
            <person name="Varghese N."/>
            <person name="Submissions S."/>
        </authorList>
    </citation>
    <scope>NUCLEOTIDE SEQUENCE [LARGE SCALE GENOMIC DNA]</scope>
    <source>
        <strain evidence="10">MSL47</strain>
    </source>
</reference>
<dbReference type="Gene3D" id="3.40.50.300">
    <property type="entry name" value="P-loop containing nucleotide triphosphate hydrolases"/>
    <property type="match status" value="2"/>
</dbReference>
<dbReference type="SUPFAM" id="SSF52540">
    <property type="entry name" value="P-loop containing nucleoside triphosphate hydrolases"/>
    <property type="match status" value="1"/>
</dbReference>
<dbReference type="STRING" id="1413210.U472_06060"/>
<feature type="domain" description="SMC hinge" evidence="8">
    <location>
        <begin position="524"/>
        <end position="642"/>
    </location>
</feature>
<evidence type="ECO:0000256" key="3">
    <source>
        <dbReference type="ARBA" id="ARBA00022741"/>
    </source>
</evidence>
<dbReference type="Gene3D" id="1.20.1060.20">
    <property type="match status" value="1"/>
</dbReference>
<dbReference type="InterPro" id="IPR003395">
    <property type="entry name" value="RecF/RecN/SMC_N"/>
</dbReference>
<feature type="coiled-coil region" evidence="7">
    <location>
        <begin position="167"/>
        <end position="228"/>
    </location>
</feature>
<dbReference type="GO" id="GO:0030261">
    <property type="term" value="P:chromosome condensation"/>
    <property type="evidence" value="ECO:0007669"/>
    <property type="project" value="InterPro"/>
</dbReference>
<dbReference type="Gene3D" id="3.30.70.1620">
    <property type="match status" value="1"/>
</dbReference>
<dbReference type="PIRSF" id="PIRSF005719">
    <property type="entry name" value="SMC"/>
    <property type="match status" value="1"/>
</dbReference>
<evidence type="ECO:0000313" key="9">
    <source>
        <dbReference type="EMBL" id="SNY35959.1"/>
    </source>
</evidence>
<organism evidence="9 10">
    <name type="scientific">Orenia metallireducens</name>
    <dbReference type="NCBI Taxonomy" id="1413210"/>
    <lineage>
        <taxon>Bacteria</taxon>
        <taxon>Bacillati</taxon>
        <taxon>Bacillota</taxon>
        <taxon>Clostridia</taxon>
        <taxon>Halanaerobiales</taxon>
        <taxon>Halobacteroidaceae</taxon>
        <taxon>Orenia</taxon>
    </lineage>
</organism>
<dbReference type="GO" id="GO:0007059">
    <property type="term" value="P:chromosome segregation"/>
    <property type="evidence" value="ECO:0007669"/>
    <property type="project" value="UniProtKB-UniRule"/>
</dbReference>
<dbReference type="GO" id="GO:0016887">
    <property type="term" value="F:ATP hydrolysis activity"/>
    <property type="evidence" value="ECO:0007669"/>
    <property type="project" value="InterPro"/>
</dbReference>
<dbReference type="SMART" id="SM00968">
    <property type="entry name" value="SMC_hinge"/>
    <property type="match status" value="1"/>
</dbReference>
<dbReference type="Pfam" id="PF06470">
    <property type="entry name" value="SMC_hinge"/>
    <property type="match status" value="1"/>
</dbReference>
<dbReference type="NCBIfam" id="TIGR02168">
    <property type="entry name" value="SMC_prok_B"/>
    <property type="match status" value="1"/>
</dbReference>
<dbReference type="InterPro" id="IPR024704">
    <property type="entry name" value="SMC"/>
</dbReference>
<name>A0A285HJP5_9FIRM</name>
<keyword evidence="4 7" id="KW-0067">ATP-binding</keyword>
<comment type="similarity">
    <text evidence="7">Belongs to the SMC family.</text>
</comment>
<evidence type="ECO:0000313" key="10">
    <source>
        <dbReference type="Proteomes" id="UP000219573"/>
    </source>
</evidence>
<comment type="subunit">
    <text evidence="7">Homodimer.</text>
</comment>
<dbReference type="GO" id="GO:0005694">
    <property type="term" value="C:chromosome"/>
    <property type="evidence" value="ECO:0007669"/>
    <property type="project" value="InterPro"/>
</dbReference>
<keyword evidence="5 7" id="KW-0175">Coiled coil</keyword>
<feature type="coiled-coil region" evidence="7">
    <location>
        <begin position="1005"/>
        <end position="1039"/>
    </location>
</feature>
<gene>
    <name evidence="7" type="primary">smc</name>
    <name evidence="9" type="ORF">SAMN06265827_12030</name>
</gene>
<comment type="subcellular location">
    <subcellularLocation>
        <location evidence="1 7">Cytoplasm</location>
    </subcellularLocation>
</comment>
<dbReference type="RefSeq" id="WP_097018576.1">
    <property type="nucleotide sequence ID" value="NZ_OBDZ01000020.1"/>
</dbReference>
<dbReference type="GO" id="GO:0007062">
    <property type="term" value="P:sister chromatid cohesion"/>
    <property type="evidence" value="ECO:0007669"/>
    <property type="project" value="InterPro"/>
</dbReference>
<dbReference type="Gene3D" id="1.10.287.1490">
    <property type="match status" value="1"/>
</dbReference>
<evidence type="ECO:0000256" key="2">
    <source>
        <dbReference type="ARBA" id="ARBA00022490"/>
    </source>
</evidence>
<dbReference type="HAMAP" id="MF_01894">
    <property type="entry name" value="Smc_prok"/>
    <property type="match status" value="1"/>
</dbReference>
<dbReference type="GO" id="GO:0005737">
    <property type="term" value="C:cytoplasm"/>
    <property type="evidence" value="ECO:0007669"/>
    <property type="project" value="UniProtKB-SubCell"/>
</dbReference>